<keyword evidence="1" id="KW-0560">Oxidoreductase</keyword>
<dbReference type="SUPFAM" id="SSF51735">
    <property type="entry name" value="NAD(P)-binding Rossmann-fold domains"/>
    <property type="match status" value="1"/>
</dbReference>
<gene>
    <name evidence="3" type="ORF">APLA_LOCUS11000</name>
</gene>
<dbReference type="EMBL" id="CADEBD010000324">
    <property type="protein sequence ID" value="CAB3245186.1"/>
    <property type="molecule type" value="Genomic_DNA"/>
</dbReference>
<keyword evidence="2" id="KW-0472">Membrane</keyword>
<evidence type="ECO:0000313" key="3">
    <source>
        <dbReference type="EMBL" id="CAB3245186.1"/>
    </source>
</evidence>
<dbReference type="InterPro" id="IPR020904">
    <property type="entry name" value="Sc_DH/Rdtase_CS"/>
</dbReference>
<dbReference type="Gene3D" id="3.40.50.720">
    <property type="entry name" value="NAD(P)-binding Rossmann-like Domain"/>
    <property type="match status" value="1"/>
</dbReference>
<feature type="transmembrane region" description="Helical" evidence="2">
    <location>
        <begin position="12"/>
        <end position="38"/>
    </location>
</feature>
<keyword evidence="2" id="KW-0812">Transmembrane</keyword>
<keyword evidence="2" id="KW-1133">Transmembrane helix</keyword>
<organism evidence="3 4">
    <name type="scientific">Arctia plantaginis</name>
    <name type="common">Wood tiger moth</name>
    <name type="synonym">Phalaena plantaginis</name>
    <dbReference type="NCBI Taxonomy" id="874455"/>
    <lineage>
        <taxon>Eukaryota</taxon>
        <taxon>Metazoa</taxon>
        <taxon>Ecdysozoa</taxon>
        <taxon>Arthropoda</taxon>
        <taxon>Hexapoda</taxon>
        <taxon>Insecta</taxon>
        <taxon>Pterygota</taxon>
        <taxon>Neoptera</taxon>
        <taxon>Endopterygota</taxon>
        <taxon>Lepidoptera</taxon>
        <taxon>Glossata</taxon>
        <taxon>Ditrysia</taxon>
        <taxon>Noctuoidea</taxon>
        <taxon>Erebidae</taxon>
        <taxon>Arctiinae</taxon>
        <taxon>Arctia</taxon>
    </lineage>
</organism>
<dbReference type="InterPro" id="IPR002347">
    <property type="entry name" value="SDR_fam"/>
</dbReference>
<protein>
    <submittedName>
        <fullName evidence="3">Uncharacterized protein</fullName>
    </submittedName>
</protein>
<dbReference type="OrthoDB" id="19653at2759"/>
<evidence type="ECO:0000313" key="4">
    <source>
        <dbReference type="Proteomes" id="UP000494256"/>
    </source>
</evidence>
<dbReference type="PROSITE" id="PS00061">
    <property type="entry name" value="ADH_SHORT"/>
    <property type="match status" value="1"/>
</dbReference>
<proteinExistence type="predicted"/>
<dbReference type="InterPro" id="IPR036291">
    <property type="entry name" value="NAD(P)-bd_dom_sf"/>
</dbReference>
<evidence type="ECO:0000256" key="1">
    <source>
        <dbReference type="ARBA" id="ARBA00023002"/>
    </source>
</evidence>
<reference evidence="3 4" key="1">
    <citation type="submission" date="2020-04" db="EMBL/GenBank/DDBJ databases">
        <authorList>
            <person name="Wallbank WR R."/>
            <person name="Pardo Diaz C."/>
            <person name="Kozak K."/>
            <person name="Martin S."/>
            <person name="Jiggins C."/>
            <person name="Moest M."/>
            <person name="Warren A I."/>
            <person name="Byers J.R.P. K."/>
            <person name="Montejo-Kovacevich G."/>
            <person name="Yen C E."/>
        </authorList>
    </citation>
    <scope>NUCLEOTIDE SEQUENCE [LARGE SCALE GENOMIC DNA]</scope>
</reference>
<name>A0A8S1AKC9_ARCPL</name>
<sequence>MDKIDFNGKVAIITGASSGIGAATAVLFAGFGATLTLVGRNEPKLLKTANECARKNNSVPLWLPLDLTHPGKCETVVNKTVEMFGRIDILVNCAGKLIMSSLFDESMEMYDDVMNINCRVPYHLSQLALPHLIKTKGNIVNIGSSMSKRYKPGLLPYVISKAALEVFTKHAAPELECEGVRINTISPGPTRTNILQNVNITEDMKEHTYEYLAQDMPSGTVLEPQEVAMLICLTASNVFPNLNGSELLIDGAACMA</sequence>
<accession>A0A8S1AKC9</accession>
<comment type="caution">
    <text evidence="3">The sequence shown here is derived from an EMBL/GenBank/DDBJ whole genome shotgun (WGS) entry which is preliminary data.</text>
</comment>
<dbReference type="PRINTS" id="PR00081">
    <property type="entry name" value="GDHRDH"/>
</dbReference>
<dbReference type="PANTHER" id="PTHR43975:SF2">
    <property type="entry name" value="EG:BACR7A4.14 PROTEIN-RELATED"/>
    <property type="match status" value="1"/>
</dbReference>
<dbReference type="PRINTS" id="PR00080">
    <property type="entry name" value="SDRFAMILY"/>
</dbReference>
<dbReference type="AlphaFoldDB" id="A0A8S1AKC9"/>
<dbReference type="GO" id="GO:0016491">
    <property type="term" value="F:oxidoreductase activity"/>
    <property type="evidence" value="ECO:0007669"/>
    <property type="project" value="UniProtKB-KW"/>
</dbReference>
<evidence type="ECO:0000256" key="2">
    <source>
        <dbReference type="SAM" id="Phobius"/>
    </source>
</evidence>
<dbReference type="Pfam" id="PF13561">
    <property type="entry name" value="adh_short_C2"/>
    <property type="match status" value="1"/>
</dbReference>
<dbReference type="FunFam" id="3.40.50.720:FF:000084">
    <property type="entry name" value="Short-chain dehydrogenase reductase"/>
    <property type="match status" value="1"/>
</dbReference>
<dbReference type="Proteomes" id="UP000494256">
    <property type="component" value="Unassembled WGS sequence"/>
</dbReference>
<dbReference type="PANTHER" id="PTHR43975">
    <property type="entry name" value="ZGC:101858"/>
    <property type="match status" value="1"/>
</dbReference>